<reference evidence="2" key="1">
    <citation type="submission" date="2001-09" db="EMBL/GenBank/DDBJ databases">
        <title>Oryza sativa nipponbare(GA3) genomic DNA, chromosome 8, BAC clone:OJ1112_D12.</title>
        <authorList>
            <person name="Sasaki T."/>
            <person name="Matsumoto T."/>
            <person name="Yamamoto K."/>
        </authorList>
    </citation>
    <scope>NUCLEOTIDE SEQUENCE</scope>
</reference>
<reference evidence="3" key="5">
    <citation type="submission" date="2008-12" db="EMBL/GenBank/DDBJ databases">
        <title>Improved gene annotation of the rice (Oryza sativa) genomes.</title>
        <authorList>
            <person name="Wang J."/>
            <person name="Li R."/>
            <person name="Fan W."/>
            <person name="Huang Q."/>
            <person name="Zhang J."/>
            <person name="Zhou Y."/>
            <person name="Hu Y."/>
            <person name="Zi S."/>
            <person name="Li J."/>
            <person name="Ni P."/>
            <person name="Zheng H."/>
            <person name="Zhang Y."/>
            <person name="Zhao M."/>
            <person name="Hao Q."/>
            <person name="McDermott J."/>
            <person name="Samudrala R."/>
            <person name="Kristiansen K."/>
            <person name="Wong G.K.-S."/>
        </authorList>
    </citation>
    <scope>NUCLEOTIDE SEQUENCE</scope>
</reference>
<dbReference type="AlphaFoldDB" id="Q6ZG20"/>
<dbReference type="PANTHER" id="PTHR45224">
    <property type="entry name" value="OS01G0527900 PROTEIN-RELATED"/>
    <property type="match status" value="1"/>
</dbReference>
<protein>
    <submittedName>
        <fullName evidence="3">Uncharacterized protein</fullName>
    </submittedName>
</protein>
<evidence type="ECO:0000256" key="1">
    <source>
        <dbReference type="SAM" id="MobiDB-lite"/>
    </source>
</evidence>
<reference evidence="3" key="3">
    <citation type="journal article" date="2005" name="PLoS Biol.">
        <title>The genomes of Oryza sativa: a history of duplications.</title>
        <authorList>
            <person name="Yu J."/>
            <person name="Wang J."/>
            <person name="Lin W."/>
            <person name="Li S."/>
            <person name="Li H."/>
            <person name="Zhou J."/>
            <person name="Ni P."/>
            <person name="Dong W."/>
            <person name="Hu S."/>
            <person name="Zeng C."/>
            <person name="Zhang J."/>
            <person name="Zhang Y."/>
            <person name="Li R."/>
            <person name="Xu Z."/>
            <person name="Li S."/>
            <person name="Li X."/>
            <person name="Zheng H."/>
            <person name="Cong L."/>
            <person name="Lin L."/>
            <person name="Yin J."/>
            <person name="Geng J."/>
            <person name="Li G."/>
            <person name="Shi J."/>
            <person name="Liu J."/>
            <person name="Lv H."/>
            <person name="Li J."/>
            <person name="Wang J."/>
            <person name="Deng Y."/>
            <person name="Ran L."/>
            <person name="Shi X."/>
            <person name="Wang X."/>
            <person name="Wu Q."/>
            <person name="Li C."/>
            <person name="Ren X."/>
            <person name="Wang J."/>
            <person name="Wang X."/>
            <person name="Li D."/>
            <person name="Liu D."/>
            <person name="Zhang X."/>
            <person name="Ji Z."/>
            <person name="Zhao W."/>
            <person name="Sun Y."/>
            <person name="Zhang Z."/>
            <person name="Bao J."/>
            <person name="Han Y."/>
            <person name="Dong L."/>
            <person name="Ji J."/>
            <person name="Chen P."/>
            <person name="Wu S."/>
            <person name="Liu J."/>
            <person name="Xiao Y."/>
            <person name="Bu D."/>
            <person name="Tan J."/>
            <person name="Yang L."/>
            <person name="Ye C."/>
            <person name="Zhang J."/>
            <person name="Xu J."/>
            <person name="Zhou Y."/>
            <person name="Yu Y."/>
            <person name="Zhang B."/>
            <person name="Zhuang S."/>
            <person name="Wei H."/>
            <person name="Liu B."/>
            <person name="Lei M."/>
            <person name="Yu H."/>
            <person name="Li Y."/>
            <person name="Xu H."/>
            <person name="Wei S."/>
            <person name="He X."/>
            <person name="Fang L."/>
            <person name="Zhang Z."/>
            <person name="Zhang Y."/>
            <person name="Huang X."/>
            <person name="Su Z."/>
            <person name="Tong W."/>
            <person name="Li J."/>
            <person name="Tong Z."/>
            <person name="Li S."/>
            <person name="Ye J."/>
            <person name="Wang L."/>
            <person name="Fang L."/>
            <person name="Lei T."/>
            <person name="Chen C."/>
            <person name="Chen H."/>
            <person name="Xu Z."/>
            <person name="Li H."/>
            <person name="Huang H."/>
            <person name="Zhang F."/>
            <person name="Xu H."/>
            <person name="Li N."/>
            <person name="Zhao C."/>
            <person name="Li S."/>
            <person name="Dong L."/>
            <person name="Huang Y."/>
            <person name="Li L."/>
            <person name="Xi Y."/>
            <person name="Qi Q."/>
            <person name="Li W."/>
            <person name="Zhang B."/>
            <person name="Hu W."/>
            <person name="Zhang Y."/>
            <person name="Tian X."/>
            <person name="Jiao Y."/>
            <person name="Liang X."/>
            <person name="Jin J."/>
            <person name="Gao L."/>
            <person name="Zheng W."/>
            <person name="Hao B."/>
            <person name="Liu S."/>
            <person name="Wang W."/>
            <person name="Yuan L."/>
            <person name="Cao M."/>
            <person name="McDermott J."/>
            <person name="Samudrala R."/>
            <person name="Wang J."/>
            <person name="Wong G.K."/>
            <person name="Yang H."/>
        </authorList>
    </citation>
    <scope>NUCLEOTIDE SEQUENCE [LARGE SCALE GENOMIC DNA]</scope>
</reference>
<proteinExistence type="predicted"/>
<dbReference type="EMBL" id="CM000145">
    <property type="protein sequence ID" value="EAZ42072.1"/>
    <property type="molecule type" value="Genomic_DNA"/>
</dbReference>
<reference evidence="4" key="4">
    <citation type="journal article" date="2008" name="Nucleic Acids Res.">
        <title>The rice annotation project database (RAP-DB): 2008 update.</title>
        <authorList>
            <consortium name="The rice annotation project (RAP)"/>
        </authorList>
    </citation>
    <scope>GENOME REANNOTATION</scope>
    <source>
        <strain evidence="4">cv. Nipponbare</strain>
    </source>
</reference>
<evidence type="ECO:0000313" key="2">
    <source>
        <dbReference type="EMBL" id="BAC98540.1"/>
    </source>
</evidence>
<dbReference type="PANTHER" id="PTHR45224:SF16">
    <property type="entry name" value="OS01G0527900 PROTEIN"/>
    <property type="match status" value="1"/>
</dbReference>
<gene>
    <name evidence="2" type="ORF">OJ1112_D12.18</name>
    <name evidence="3" type="ORF">OsJ_26634</name>
</gene>
<dbReference type="Proteomes" id="UP000000763">
    <property type="component" value="Chromosome 8"/>
</dbReference>
<accession>A3BR83</accession>
<evidence type="ECO:0000313" key="3">
    <source>
        <dbReference type="EMBL" id="EAZ42072.1"/>
    </source>
</evidence>
<evidence type="ECO:0000313" key="4">
    <source>
        <dbReference type="Proteomes" id="UP000000763"/>
    </source>
</evidence>
<sequence length="204" mass="23153">MAGSSAYRPPTDAKTDVQVDLEQWGLESRPLGGFVDFIKNTTNLMHHVTEGCQLQPINVENGNNGNATRTEKRLGWSTEEDLRLEANSLYASGECNVDLMDKALKMYENDFKDGRFLFIECWNELKTQPKWHAYLDQLDKSNKRKRDYADATPLDDEEIPRPMGVKAAKAKRIGKGKGKVQDCTAELEDDTHKFMEAHEAAKEQ</sequence>
<dbReference type="Proteomes" id="UP000007752">
    <property type="component" value="Chromosome 8"/>
</dbReference>
<name>Q6ZG20_ORYSJ</name>
<feature type="region of interest" description="Disordered" evidence="1">
    <location>
        <begin position="145"/>
        <end position="172"/>
    </location>
</feature>
<accession>Q6ZG20</accession>
<reference evidence="4" key="2">
    <citation type="journal article" date="2005" name="Nature">
        <title>The map-based sequence of the rice genome.</title>
        <authorList>
            <consortium name="International rice genome sequencing project (IRGSP)"/>
            <person name="Matsumoto T."/>
            <person name="Wu J."/>
            <person name="Kanamori H."/>
            <person name="Katayose Y."/>
            <person name="Fujisawa M."/>
            <person name="Namiki N."/>
            <person name="Mizuno H."/>
            <person name="Yamamoto K."/>
            <person name="Antonio B.A."/>
            <person name="Baba T."/>
            <person name="Sakata K."/>
            <person name="Nagamura Y."/>
            <person name="Aoki H."/>
            <person name="Arikawa K."/>
            <person name="Arita K."/>
            <person name="Bito T."/>
            <person name="Chiden Y."/>
            <person name="Fujitsuka N."/>
            <person name="Fukunaka R."/>
            <person name="Hamada M."/>
            <person name="Harada C."/>
            <person name="Hayashi A."/>
            <person name="Hijishita S."/>
            <person name="Honda M."/>
            <person name="Hosokawa S."/>
            <person name="Ichikawa Y."/>
            <person name="Idonuma A."/>
            <person name="Iijima M."/>
            <person name="Ikeda M."/>
            <person name="Ikeno M."/>
            <person name="Ito K."/>
            <person name="Ito S."/>
            <person name="Ito T."/>
            <person name="Ito Y."/>
            <person name="Ito Y."/>
            <person name="Iwabuchi A."/>
            <person name="Kamiya K."/>
            <person name="Karasawa W."/>
            <person name="Kurita K."/>
            <person name="Katagiri S."/>
            <person name="Kikuta A."/>
            <person name="Kobayashi H."/>
            <person name="Kobayashi N."/>
            <person name="Machita K."/>
            <person name="Maehara T."/>
            <person name="Masukawa M."/>
            <person name="Mizubayashi T."/>
            <person name="Mukai Y."/>
            <person name="Nagasaki H."/>
            <person name="Nagata Y."/>
            <person name="Naito S."/>
            <person name="Nakashima M."/>
            <person name="Nakama Y."/>
            <person name="Nakamichi Y."/>
            <person name="Nakamura M."/>
            <person name="Meguro A."/>
            <person name="Negishi M."/>
            <person name="Ohta I."/>
            <person name="Ohta T."/>
            <person name="Okamoto M."/>
            <person name="Ono N."/>
            <person name="Saji S."/>
            <person name="Sakaguchi M."/>
            <person name="Sakai K."/>
            <person name="Shibata M."/>
            <person name="Shimokawa T."/>
            <person name="Song J."/>
            <person name="Takazaki Y."/>
            <person name="Terasawa K."/>
            <person name="Tsugane M."/>
            <person name="Tsuji K."/>
            <person name="Ueda S."/>
            <person name="Waki K."/>
            <person name="Yamagata H."/>
            <person name="Yamamoto M."/>
            <person name="Yamamoto S."/>
            <person name="Yamane H."/>
            <person name="Yoshiki S."/>
            <person name="Yoshihara R."/>
            <person name="Yukawa K."/>
            <person name="Zhong H."/>
            <person name="Yano M."/>
            <person name="Yuan Q."/>
            <person name="Ouyang S."/>
            <person name="Liu J."/>
            <person name="Jones K.M."/>
            <person name="Gansberger K."/>
            <person name="Moffat K."/>
            <person name="Hill J."/>
            <person name="Bera J."/>
            <person name="Fadrosh D."/>
            <person name="Jin S."/>
            <person name="Johri S."/>
            <person name="Kim M."/>
            <person name="Overton L."/>
            <person name="Reardon M."/>
            <person name="Tsitrin T."/>
            <person name="Vuong H."/>
            <person name="Weaver B."/>
            <person name="Ciecko A."/>
            <person name="Tallon L."/>
            <person name="Jackson J."/>
            <person name="Pai G."/>
            <person name="Aken S.V."/>
            <person name="Utterback T."/>
            <person name="Reidmuller S."/>
            <person name="Feldblyum T."/>
            <person name="Hsiao J."/>
            <person name="Zismann V."/>
            <person name="Iobst S."/>
            <person name="de Vazeille A.R."/>
            <person name="Buell C.R."/>
            <person name="Ying K."/>
            <person name="Li Y."/>
            <person name="Lu T."/>
            <person name="Huang Y."/>
            <person name="Zhao Q."/>
            <person name="Feng Q."/>
            <person name="Zhang L."/>
            <person name="Zhu J."/>
            <person name="Weng Q."/>
            <person name="Mu J."/>
            <person name="Lu Y."/>
            <person name="Fan D."/>
            <person name="Liu Y."/>
            <person name="Guan J."/>
            <person name="Zhang Y."/>
            <person name="Yu S."/>
            <person name="Liu X."/>
            <person name="Zhang Y."/>
            <person name="Hong G."/>
            <person name="Han B."/>
            <person name="Choisne N."/>
            <person name="Demange N."/>
            <person name="Orjeda G."/>
            <person name="Samain S."/>
            <person name="Cattolico L."/>
            <person name="Pelletier E."/>
            <person name="Couloux A."/>
            <person name="Segurens B."/>
            <person name="Wincker P."/>
            <person name="D'Hont A."/>
            <person name="Scarpelli C."/>
            <person name="Weissenbach J."/>
            <person name="Salanoubat M."/>
            <person name="Quetier F."/>
            <person name="Yu Y."/>
            <person name="Kim H.R."/>
            <person name="Rambo T."/>
            <person name="Currie J."/>
            <person name="Collura K."/>
            <person name="Luo M."/>
            <person name="Yang T."/>
            <person name="Ammiraju J.S.S."/>
            <person name="Engler F."/>
            <person name="Soderlund C."/>
            <person name="Wing R.A."/>
            <person name="Palmer L.E."/>
            <person name="de la Bastide M."/>
            <person name="Spiegel L."/>
            <person name="Nascimento L."/>
            <person name="Zutavern T."/>
            <person name="O'Shaughnessy A."/>
            <person name="Dike S."/>
            <person name="Dedhia N."/>
            <person name="Preston R."/>
            <person name="Balija V."/>
            <person name="McCombie W.R."/>
            <person name="Chow T."/>
            <person name="Chen H."/>
            <person name="Chung M."/>
            <person name="Chen C."/>
            <person name="Shaw J."/>
            <person name="Wu H."/>
            <person name="Hsiao K."/>
            <person name="Chao Y."/>
            <person name="Chu M."/>
            <person name="Cheng C."/>
            <person name="Hour A."/>
            <person name="Lee P."/>
            <person name="Lin S."/>
            <person name="Lin Y."/>
            <person name="Liou J."/>
            <person name="Liu S."/>
            <person name="Hsing Y."/>
            <person name="Raghuvanshi S."/>
            <person name="Mohanty A."/>
            <person name="Bharti A.K."/>
            <person name="Gaur A."/>
            <person name="Gupta V."/>
            <person name="Kumar D."/>
            <person name="Ravi V."/>
            <person name="Vij S."/>
            <person name="Kapur A."/>
            <person name="Khurana P."/>
            <person name="Khurana P."/>
            <person name="Khurana J.P."/>
            <person name="Tyagi A.K."/>
            <person name="Gaikwad K."/>
            <person name="Singh A."/>
            <person name="Dalal V."/>
            <person name="Srivastava S."/>
            <person name="Dixit A."/>
            <person name="Pal A.K."/>
            <person name="Ghazi I.A."/>
            <person name="Yadav M."/>
            <person name="Pandit A."/>
            <person name="Bhargava A."/>
            <person name="Sureshbabu K."/>
            <person name="Batra K."/>
            <person name="Sharma T.R."/>
            <person name="Mohapatra T."/>
            <person name="Singh N.K."/>
            <person name="Messing J."/>
            <person name="Nelson A.B."/>
            <person name="Fuks G."/>
            <person name="Kavchok S."/>
            <person name="Keizer G."/>
            <person name="Linton E."/>
            <person name="Llaca V."/>
            <person name="Song R."/>
            <person name="Tanyolac B."/>
            <person name="Young S."/>
            <person name="Ho-Il K."/>
            <person name="Hahn J.H."/>
            <person name="Sangsakoo G."/>
            <person name="Vanavichit A."/>
            <person name="de Mattos Luiz.A.T."/>
            <person name="Zimmer P.D."/>
            <person name="Malone G."/>
            <person name="Dellagostin O."/>
            <person name="de Oliveira A.C."/>
            <person name="Bevan M."/>
            <person name="Bancroft I."/>
            <person name="Minx P."/>
            <person name="Cordum H."/>
            <person name="Wilson R."/>
            <person name="Cheng Z."/>
            <person name="Jin W."/>
            <person name="Jiang J."/>
            <person name="Leong S.A."/>
            <person name="Iwama H."/>
            <person name="Gojobori T."/>
            <person name="Itoh T."/>
            <person name="Niimura Y."/>
            <person name="Fujii Y."/>
            <person name="Habara T."/>
            <person name="Sakai H."/>
            <person name="Sato Y."/>
            <person name="Wilson G."/>
            <person name="Kumar K."/>
            <person name="McCouch S."/>
            <person name="Juretic N."/>
            <person name="Hoen D."/>
            <person name="Wright S."/>
            <person name="Bruskiewich R."/>
            <person name="Bureau T."/>
            <person name="Miyao A."/>
            <person name="Hirochika H."/>
            <person name="Nishikawa T."/>
            <person name="Kadowaki K."/>
            <person name="Sugiura M."/>
            <person name="Burr B."/>
            <person name="Sasaki T."/>
        </authorList>
    </citation>
    <scope>NUCLEOTIDE SEQUENCE [LARGE SCALE GENOMIC DNA]</scope>
    <source>
        <strain evidence="4">cv. Nipponbare</strain>
    </source>
</reference>
<organism evidence="3">
    <name type="scientific">Oryza sativa subsp. japonica</name>
    <name type="common">Rice</name>
    <dbReference type="NCBI Taxonomy" id="39947"/>
    <lineage>
        <taxon>Eukaryota</taxon>
        <taxon>Viridiplantae</taxon>
        <taxon>Streptophyta</taxon>
        <taxon>Embryophyta</taxon>
        <taxon>Tracheophyta</taxon>
        <taxon>Spermatophyta</taxon>
        <taxon>Magnoliopsida</taxon>
        <taxon>Liliopsida</taxon>
        <taxon>Poales</taxon>
        <taxon>Poaceae</taxon>
        <taxon>BOP clade</taxon>
        <taxon>Oryzoideae</taxon>
        <taxon>Oryzeae</taxon>
        <taxon>Oryzinae</taxon>
        <taxon>Oryza</taxon>
        <taxon>Oryza sativa</taxon>
    </lineage>
</organism>
<dbReference type="EMBL" id="AP004155">
    <property type="protein sequence ID" value="BAC98540.1"/>
    <property type="molecule type" value="Genomic_DNA"/>
</dbReference>